<dbReference type="PANTHER" id="PTHR13101">
    <property type="entry name" value="PHOSPHOMEVALONATE KINASE"/>
    <property type="match status" value="1"/>
</dbReference>
<keyword evidence="4" id="KW-0963">Cytoplasm</keyword>
<keyword evidence="11 18" id="KW-0067">ATP-binding</keyword>
<feature type="binding site" evidence="18">
    <location>
        <begin position="12"/>
        <end position="18"/>
    </location>
    <ligand>
        <name>ATP</name>
        <dbReference type="ChEBI" id="CHEBI:30616"/>
    </ligand>
</feature>
<dbReference type="Gene3D" id="3.40.50.300">
    <property type="entry name" value="P-loop containing nucleotide triphosphate hydrolases"/>
    <property type="match status" value="1"/>
</dbReference>
<evidence type="ECO:0000256" key="6">
    <source>
        <dbReference type="ARBA" id="ARBA00022548"/>
    </source>
</evidence>
<comment type="subcellular location">
    <subcellularLocation>
        <location evidence="1">Cytoplasm</location>
        <location evidence="1">Cytosol</location>
    </subcellularLocation>
</comment>
<keyword evidence="15" id="KW-1207">Sterol metabolism</keyword>
<keyword evidence="20" id="KW-1185">Reference proteome</keyword>
<dbReference type="PANTHER" id="PTHR13101:SF1">
    <property type="entry name" value="PHOSPHOMEVALONATE KINASE"/>
    <property type="match status" value="1"/>
</dbReference>
<evidence type="ECO:0000256" key="11">
    <source>
        <dbReference type="ARBA" id="ARBA00022840"/>
    </source>
</evidence>
<dbReference type="EC" id="2.7.4.2" evidence="3"/>
<dbReference type="EMBL" id="JH668314">
    <property type="protein sequence ID" value="KAG6444910.1"/>
    <property type="molecule type" value="Genomic_DNA"/>
</dbReference>
<protein>
    <recommendedName>
        <fullName evidence="17">Phosphomevalonate kinase</fullName>
        <ecNumber evidence="3">2.7.4.2</ecNumber>
    </recommendedName>
</protein>
<sequence>MAPKNILLFSGKRKSGKDYLTDHLKNVLADKCEIIKISQPIKSHWAKEKNLNLNELLSDSTYKEQYRLDMIKWGEEMRNKDYGYFCRAACASAADKDIWIISDIRRKTDIQWFKETYGNLIRNIRIFADEETRKARGFNFQVGVDDAMSECDLDDFHDWDLIVNNGEGRHSLEAQLDSIMKLVNL</sequence>
<reference evidence="19" key="2">
    <citation type="submission" date="2020-12" db="EMBL/GenBank/DDBJ databases">
        <authorList>
            <person name="Kanost M."/>
        </authorList>
    </citation>
    <scope>NUCLEOTIDE SEQUENCE</scope>
</reference>
<dbReference type="FunFam" id="3.40.50.300:FF:001026">
    <property type="entry name" value="Phosphomevalonate kinase"/>
    <property type="match status" value="1"/>
</dbReference>
<name>A0A921YU46_MANSE</name>
<dbReference type="Proteomes" id="UP000791440">
    <property type="component" value="Unassembled WGS sequence"/>
</dbReference>
<dbReference type="GO" id="GO:0005524">
    <property type="term" value="F:ATP binding"/>
    <property type="evidence" value="ECO:0007669"/>
    <property type="project" value="UniProtKB-KW"/>
</dbReference>
<dbReference type="AlphaFoldDB" id="A0A921YU46"/>
<dbReference type="GO" id="GO:0006695">
    <property type="term" value="P:cholesterol biosynthetic process"/>
    <property type="evidence" value="ECO:0007669"/>
    <property type="project" value="UniProtKB-KW"/>
</dbReference>
<evidence type="ECO:0000313" key="19">
    <source>
        <dbReference type="EMBL" id="KAG6444909.1"/>
    </source>
</evidence>
<dbReference type="Pfam" id="PF04275">
    <property type="entry name" value="P-mevalo_kinase"/>
    <property type="match status" value="1"/>
</dbReference>
<keyword evidence="7" id="KW-0808">Transferase</keyword>
<evidence type="ECO:0000256" key="1">
    <source>
        <dbReference type="ARBA" id="ARBA00004514"/>
    </source>
</evidence>
<keyword evidence="10" id="KW-0152">Cholesterol biosynthesis</keyword>
<reference evidence="19" key="1">
    <citation type="journal article" date="2016" name="Insect Biochem. Mol. Biol.">
        <title>Multifaceted biological insights from a draft genome sequence of the tobacco hornworm moth, Manduca sexta.</title>
        <authorList>
            <person name="Kanost M.R."/>
            <person name="Arrese E.L."/>
            <person name="Cao X."/>
            <person name="Chen Y.R."/>
            <person name="Chellapilla S."/>
            <person name="Goldsmith M.R."/>
            <person name="Grosse-Wilde E."/>
            <person name="Heckel D.G."/>
            <person name="Herndon N."/>
            <person name="Jiang H."/>
            <person name="Papanicolaou A."/>
            <person name="Qu J."/>
            <person name="Soulages J.L."/>
            <person name="Vogel H."/>
            <person name="Walters J."/>
            <person name="Waterhouse R.M."/>
            <person name="Ahn S.J."/>
            <person name="Almeida F.C."/>
            <person name="An C."/>
            <person name="Aqrawi P."/>
            <person name="Bretschneider A."/>
            <person name="Bryant W.B."/>
            <person name="Bucks S."/>
            <person name="Chao H."/>
            <person name="Chevignon G."/>
            <person name="Christen J.M."/>
            <person name="Clarke D.F."/>
            <person name="Dittmer N.T."/>
            <person name="Ferguson L.C.F."/>
            <person name="Garavelou S."/>
            <person name="Gordon K.H.J."/>
            <person name="Gunaratna R.T."/>
            <person name="Han Y."/>
            <person name="Hauser F."/>
            <person name="He Y."/>
            <person name="Heidel-Fischer H."/>
            <person name="Hirsh A."/>
            <person name="Hu Y."/>
            <person name="Jiang H."/>
            <person name="Kalra D."/>
            <person name="Klinner C."/>
            <person name="Konig C."/>
            <person name="Kovar C."/>
            <person name="Kroll A.R."/>
            <person name="Kuwar S.S."/>
            <person name="Lee S.L."/>
            <person name="Lehman R."/>
            <person name="Li K."/>
            <person name="Li Z."/>
            <person name="Liang H."/>
            <person name="Lovelace S."/>
            <person name="Lu Z."/>
            <person name="Mansfield J.H."/>
            <person name="McCulloch K.J."/>
            <person name="Mathew T."/>
            <person name="Morton B."/>
            <person name="Muzny D.M."/>
            <person name="Neunemann D."/>
            <person name="Ongeri F."/>
            <person name="Pauchet Y."/>
            <person name="Pu L.L."/>
            <person name="Pyrousis I."/>
            <person name="Rao X.J."/>
            <person name="Redding A."/>
            <person name="Roesel C."/>
            <person name="Sanchez-Gracia A."/>
            <person name="Schaack S."/>
            <person name="Shukla A."/>
            <person name="Tetreau G."/>
            <person name="Wang Y."/>
            <person name="Xiong G.H."/>
            <person name="Traut W."/>
            <person name="Walsh T.K."/>
            <person name="Worley K.C."/>
            <person name="Wu D."/>
            <person name="Wu W."/>
            <person name="Wu Y.Q."/>
            <person name="Zhang X."/>
            <person name="Zou Z."/>
            <person name="Zucker H."/>
            <person name="Briscoe A.D."/>
            <person name="Burmester T."/>
            <person name="Clem R.J."/>
            <person name="Feyereisen R."/>
            <person name="Grimmelikhuijzen C.J.P."/>
            <person name="Hamodrakas S.J."/>
            <person name="Hansson B.S."/>
            <person name="Huguet E."/>
            <person name="Jermiin L.S."/>
            <person name="Lan Q."/>
            <person name="Lehman H.K."/>
            <person name="Lorenzen M."/>
            <person name="Merzendorfer H."/>
            <person name="Michalopoulos I."/>
            <person name="Morton D.B."/>
            <person name="Muthukrishnan S."/>
            <person name="Oakeshott J.G."/>
            <person name="Palmer W."/>
            <person name="Park Y."/>
            <person name="Passarelli A.L."/>
            <person name="Rozas J."/>
            <person name="Schwartz L.M."/>
            <person name="Smith W."/>
            <person name="Southgate A."/>
            <person name="Vilcinskas A."/>
            <person name="Vogt R."/>
            <person name="Wang P."/>
            <person name="Werren J."/>
            <person name="Yu X.Q."/>
            <person name="Zhou J.J."/>
            <person name="Brown S.J."/>
            <person name="Scherer S.E."/>
            <person name="Richards S."/>
            <person name="Blissard G.W."/>
        </authorList>
    </citation>
    <scope>NUCLEOTIDE SEQUENCE</scope>
</reference>
<evidence type="ECO:0000256" key="3">
    <source>
        <dbReference type="ARBA" id="ARBA00012958"/>
    </source>
</evidence>
<dbReference type="InterPro" id="IPR027417">
    <property type="entry name" value="P-loop_NTPase"/>
</dbReference>
<dbReference type="NCBIfam" id="TIGR01223">
    <property type="entry name" value="Pmev_kin_anim"/>
    <property type="match status" value="1"/>
</dbReference>
<organism evidence="19 20">
    <name type="scientific">Manduca sexta</name>
    <name type="common">Tobacco hawkmoth</name>
    <name type="synonym">Tobacco hornworm</name>
    <dbReference type="NCBI Taxonomy" id="7130"/>
    <lineage>
        <taxon>Eukaryota</taxon>
        <taxon>Metazoa</taxon>
        <taxon>Ecdysozoa</taxon>
        <taxon>Arthropoda</taxon>
        <taxon>Hexapoda</taxon>
        <taxon>Insecta</taxon>
        <taxon>Pterygota</taxon>
        <taxon>Neoptera</taxon>
        <taxon>Endopterygota</taxon>
        <taxon>Lepidoptera</taxon>
        <taxon>Glossata</taxon>
        <taxon>Ditrysia</taxon>
        <taxon>Bombycoidea</taxon>
        <taxon>Sphingidae</taxon>
        <taxon>Sphinginae</taxon>
        <taxon>Sphingini</taxon>
        <taxon>Manduca</taxon>
    </lineage>
</organism>
<proteinExistence type="predicted"/>
<keyword evidence="16" id="KW-0753">Steroid metabolism</keyword>
<evidence type="ECO:0000256" key="16">
    <source>
        <dbReference type="ARBA" id="ARBA00023221"/>
    </source>
</evidence>
<evidence type="ECO:0000256" key="10">
    <source>
        <dbReference type="ARBA" id="ARBA00022778"/>
    </source>
</evidence>
<comment type="pathway">
    <text evidence="2">Isoprenoid biosynthesis; isopentenyl diphosphate biosynthesis via mevalonate pathway; isopentenyl diphosphate from (R)-mevalonate: step 2/3.</text>
</comment>
<dbReference type="GO" id="GO:0005829">
    <property type="term" value="C:cytosol"/>
    <property type="evidence" value="ECO:0007669"/>
    <property type="project" value="UniProtKB-SubCell"/>
</dbReference>
<evidence type="ECO:0000256" key="12">
    <source>
        <dbReference type="ARBA" id="ARBA00022955"/>
    </source>
</evidence>
<feature type="binding site" evidence="18">
    <location>
        <position position="165"/>
    </location>
    <ligand>
        <name>substrate</name>
    </ligand>
</feature>
<keyword evidence="9" id="KW-0418">Kinase</keyword>
<evidence type="ECO:0000256" key="15">
    <source>
        <dbReference type="ARBA" id="ARBA00023166"/>
    </source>
</evidence>
<dbReference type="GO" id="GO:0004631">
    <property type="term" value="F:phosphomevalonate kinase activity"/>
    <property type="evidence" value="ECO:0007669"/>
    <property type="project" value="UniProtKB-EC"/>
</dbReference>
<feature type="binding site" evidence="18">
    <location>
        <position position="175"/>
    </location>
    <ligand>
        <name>ATP</name>
        <dbReference type="ChEBI" id="CHEBI:30616"/>
    </ligand>
</feature>
<evidence type="ECO:0000256" key="7">
    <source>
        <dbReference type="ARBA" id="ARBA00022679"/>
    </source>
</evidence>
<keyword evidence="12" id="KW-0752">Steroid biosynthesis</keyword>
<dbReference type="PIRSF" id="PIRSF036639">
    <property type="entry name" value="PMK_anim"/>
    <property type="match status" value="1"/>
</dbReference>
<evidence type="ECO:0000256" key="8">
    <source>
        <dbReference type="ARBA" id="ARBA00022741"/>
    </source>
</evidence>
<evidence type="ECO:0000256" key="5">
    <source>
        <dbReference type="ARBA" id="ARBA00022516"/>
    </source>
</evidence>
<evidence type="ECO:0000256" key="13">
    <source>
        <dbReference type="ARBA" id="ARBA00023011"/>
    </source>
</evidence>
<evidence type="ECO:0000256" key="14">
    <source>
        <dbReference type="ARBA" id="ARBA00023098"/>
    </source>
</evidence>
<evidence type="ECO:0000313" key="20">
    <source>
        <dbReference type="Proteomes" id="UP000791440"/>
    </source>
</evidence>
<comment type="caution">
    <text evidence="19">The sequence shown here is derived from an EMBL/GenBank/DDBJ whole genome shotgun (WGS) entry which is preliminary data.</text>
</comment>
<evidence type="ECO:0000256" key="17">
    <source>
        <dbReference type="ARBA" id="ARBA00034549"/>
    </source>
</evidence>
<evidence type="ECO:0000256" key="2">
    <source>
        <dbReference type="ARBA" id="ARBA00005017"/>
    </source>
</evidence>
<evidence type="ECO:0000256" key="4">
    <source>
        <dbReference type="ARBA" id="ARBA00022490"/>
    </source>
</evidence>
<dbReference type="EMBL" id="JH668314">
    <property type="protein sequence ID" value="KAG6444909.1"/>
    <property type="molecule type" value="Genomic_DNA"/>
</dbReference>
<dbReference type="GO" id="GO:0019287">
    <property type="term" value="P:isopentenyl diphosphate biosynthetic process, mevalonate pathway"/>
    <property type="evidence" value="ECO:0007669"/>
    <property type="project" value="TreeGrafter"/>
</dbReference>
<feature type="binding site" evidence="18">
    <location>
        <position position="136"/>
    </location>
    <ligand>
        <name>ATP</name>
        <dbReference type="ChEBI" id="CHEBI:30616"/>
    </ligand>
</feature>
<keyword evidence="13" id="KW-0756">Sterol biosynthesis</keyword>
<dbReference type="InterPro" id="IPR005919">
    <property type="entry name" value="Pmev_kin_anim"/>
</dbReference>
<accession>A0A921YU46</accession>
<evidence type="ECO:0000256" key="9">
    <source>
        <dbReference type="ARBA" id="ARBA00022777"/>
    </source>
</evidence>
<keyword evidence="6" id="KW-0153">Cholesterol metabolism</keyword>
<keyword evidence="8 18" id="KW-0547">Nucleotide-binding</keyword>
<evidence type="ECO:0000256" key="18">
    <source>
        <dbReference type="PIRSR" id="PIRSR036639-1"/>
    </source>
</evidence>
<keyword evidence="14" id="KW-0443">Lipid metabolism</keyword>
<keyword evidence="5" id="KW-0444">Lipid biosynthesis</keyword>
<gene>
    <name evidence="19" type="ORF">O3G_MSEX003623</name>
</gene>